<keyword evidence="3" id="KW-0547">Nucleotide-binding</keyword>
<dbReference type="OrthoDB" id="9781246at2"/>
<evidence type="ECO:0000313" key="5">
    <source>
        <dbReference type="EMBL" id="AWV90472.1"/>
    </source>
</evidence>
<dbReference type="EMBL" id="CP030032">
    <property type="protein sequence ID" value="AWV90472.1"/>
    <property type="molecule type" value="Genomic_DNA"/>
</dbReference>
<dbReference type="GO" id="GO:0005524">
    <property type="term" value="F:ATP binding"/>
    <property type="evidence" value="ECO:0007669"/>
    <property type="project" value="UniProtKB-KW"/>
</dbReference>
<keyword evidence="4" id="KW-0067">ATP-binding</keyword>
<dbReference type="SMART" id="SM00382">
    <property type="entry name" value="AAA"/>
    <property type="match status" value="1"/>
</dbReference>
<name>A0A2Z4FNL8_9DELT</name>
<organism evidence="5 6">
    <name type="scientific">Bradymonas sediminis</name>
    <dbReference type="NCBI Taxonomy" id="1548548"/>
    <lineage>
        <taxon>Bacteria</taxon>
        <taxon>Deltaproteobacteria</taxon>
        <taxon>Bradymonadales</taxon>
        <taxon>Bradymonadaceae</taxon>
        <taxon>Bradymonas</taxon>
    </lineage>
</organism>
<dbReference type="CDD" id="cd03230">
    <property type="entry name" value="ABC_DR_subfamily_A"/>
    <property type="match status" value="1"/>
</dbReference>
<dbReference type="PROSITE" id="PS00211">
    <property type="entry name" value="ABC_TRANSPORTER_1"/>
    <property type="match status" value="1"/>
</dbReference>
<dbReference type="InterPro" id="IPR027417">
    <property type="entry name" value="P-loop_NTPase"/>
</dbReference>
<dbReference type="SUPFAM" id="SSF52540">
    <property type="entry name" value="P-loop containing nucleoside triphosphate hydrolases"/>
    <property type="match status" value="1"/>
</dbReference>
<sequence>MSAAQAVDSAKTPKPSKPSAHPVARVGGEPVVISTRNVSLWYGQVIGVNDISLDIGPGVTGLLGPNGAGKSTLLKILSGQLRASTGQATIFGEPIWNNSKIFQRVGLVPEQDAFYEEMTGRDFVIYLTRLQGFSMGEARRLADETLDLVGMSKNKNRRIDEYSKGMRQRVKLAQAIAHSPDILFLDEPLTGTDPVGRHKMIELVQLLGEQGKTVVVSSHVLHEVEQMTQDILLINKGRVLADGNIYAIREMIDKHPHTIRVDCDKPRQFAAILATYEDVVSIEFAPDAARFNIATRDPDACYMRIPKLAREHGIELRGFMSPDNNLMALFEYLVK</sequence>
<evidence type="ECO:0000256" key="3">
    <source>
        <dbReference type="ARBA" id="ARBA00022741"/>
    </source>
</evidence>
<proteinExistence type="inferred from homology"/>
<dbReference type="PANTHER" id="PTHR43335:SF11">
    <property type="entry name" value="ABC TRANSPORTER RELATED"/>
    <property type="match status" value="1"/>
</dbReference>
<dbReference type="RefSeq" id="WP_111335947.1">
    <property type="nucleotide sequence ID" value="NZ_CP030032.1"/>
</dbReference>
<evidence type="ECO:0000256" key="4">
    <source>
        <dbReference type="ARBA" id="ARBA00022840"/>
    </source>
</evidence>
<evidence type="ECO:0000256" key="1">
    <source>
        <dbReference type="ARBA" id="ARBA00005417"/>
    </source>
</evidence>
<dbReference type="InterPro" id="IPR003439">
    <property type="entry name" value="ABC_transporter-like_ATP-bd"/>
</dbReference>
<dbReference type="AlphaFoldDB" id="A0A2Z4FNL8"/>
<protein>
    <submittedName>
        <fullName evidence="5">Uncharacterized protein</fullName>
    </submittedName>
</protein>
<dbReference type="Gene3D" id="3.40.50.300">
    <property type="entry name" value="P-loop containing nucleotide triphosphate hydrolases"/>
    <property type="match status" value="1"/>
</dbReference>
<dbReference type="Pfam" id="PF00005">
    <property type="entry name" value="ABC_tran"/>
    <property type="match status" value="1"/>
</dbReference>
<dbReference type="GO" id="GO:0016887">
    <property type="term" value="F:ATP hydrolysis activity"/>
    <property type="evidence" value="ECO:0007669"/>
    <property type="project" value="InterPro"/>
</dbReference>
<gene>
    <name evidence="5" type="ORF">DN745_14495</name>
</gene>
<comment type="similarity">
    <text evidence="1">Belongs to the ABC transporter superfamily.</text>
</comment>
<dbReference type="PROSITE" id="PS50893">
    <property type="entry name" value="ABC_TRANSPORTER_2"/>
    <property type="match status" value="1"/>
</dbReference>
<keyword evidence="2" id="KW-0813">Transport</keyword>
<dbReference type="KEGG" id="bsed:DN745_14495"/>
<dbReference type="PANTHER" id="PTHR43335">
    <property type="entry name" value="ABC TRANSPORTER, ATP-BINDING PROTEIN"/>
    <property type="match status" value="1"/>
</dbReference>
<reference evidence="5 6" key="1">
    <citation type="submission" date="2018-06" db="EMBL/GenBank/DDBJ databases">
        <title>Lujinxingia sediminis gen. nov. sp. nov., a new facultative anaerobic member of the class Deltaproteobacteria, and proposal of Lujinxingaceae fam. nov.</title>
        <authorList>
            <person name="Guo L.-Y."/>
            <person name="Li C.-M."/>
            <person name="Wang S."/>
            <person name="Du Z.-J."/>
        </authorList>
    </citation>
    <scope>NUCLEOTIDE SEQUENCE [LARGE SCALE GENOMIC DNA]</scope>
    <source>
        <strain evidence="5 6">FA350</strain>
    </source>
</reference>
<evidence type="ECO:0000313" key="6">
    <source>
        <dbReference type="Proteomes" id="UP000249799"/>
    </source>
</evidence>
<dbReference type="InterPro" id="IPR003593">
    <property type="entry name" value="AAA+_ATPase"/>
</dbReference>
<accession>A0A2Z4FNL8</accession>
<keyword evidence="6" id="KW-1185">Reference proteome</keyword>
<evidence type="ECO:0000256" key="2">
    <source>
        <dbReference type="ARBA" id="ARBA00022448"/>
    </source>
</evidence>
<dbReference type="InterPro" id="IPR017871">
    <property type="entry name" value="ABC_transporter-like_CS"/>
</dbReference>
<dbReference type="Proteomes" id="UP000249799">
    <property type="component" value="Chromosome"/>
</dbReference>